<name>A0AAD6HI76_9EURO</name>
<keyword evidence="1" id="KW-1133">Transmembrane helix</keyword>
<accession>A0AAD6HI76</accession>
<keyword evidence="1" id="KW-0812">Transmembrane</keyword>
<organism evidence="2 3">
    <name type="scientific">Penicillium malachiteum</name>
    <dbReference type="NCBI Taxonomy" id="1324776"/>
    <lineage>
        <taxon>Eukaryota</taxon>
        <taxon>Fungi</taxon>
        <taxon>Dikarya</taxon>
        <taxon>Ascomycota</taxon>
        <taxon>Pezizomycotina</taxon>
        <taxon>Eurotiomycetes</taxon>
        <taxon>Eurotiomycetidae</taxon>
        <taxon>Eurotiales</taxon>
        <taxon>Aspergillaceae</taxon>
        <taxon>Penicillium</taxon>
    </lineage>
</organism>
<evidence type="ECO:0000313" key="2">
    <source>
        <dbReference type="EMBL" id="KAJ5719223.1"/>
    </source>
</evidence>
<evidence type="ECO:0000256" key="1">
    <source>
        <dbReference type="SAM" id="Phobius"/>
    </source>
</evidence>
<sequence length="59" mass="6765">MTHAQRTFVAIAFLPSSPIVSRFVVVDYITLQFWKYPVYQKIRGLGAMGALFVLGIIWF</sequence>
<proteinExistence type="predicted"/>
<dbReference type="AlphaFoldDB" id="A0AAD6HI76"/>
<feature type="transmembrane region" description="Helical" evidence="1">
    <location>
        <begin position="38"/>
        <end position="58"/>
    </location>
</feature>
<gene>
    <name evidence="2" type="ORF">N7493_007678</name>
</gene>
<keyword evidence="1" id="KW-0472">Membrane</keyword>
<reference evidence="2" key="1">
    <citation type="journal article" date="2023" name="IMA Fungus">
        <title>Comparative genomic study of the Penicillium genus elucidates a diverse pangenome and 15 lateral gene transfer events.</title>
        <authorList>
            <person name="Petersen C."/>
            <person name="Sorensen T."/>
            <person name="Nielsen M.R."/>
            <person name="Sondergaard T.E."/>
            <person name="Sorensen J.L."/>
            <person name="Fitzpatrick D.A."/>
            <person name="Frisvad J.C."/>
            <person name="Nielsen K.L."/>
        </authorList>
    </citation>
    <scope>NUCLEOTIDE SEQUENCE</scope>
    <source>
        <strain evidence="2">IBT 17514</strain>
    </source>
</reference>
<evidence type="ECO:0000313" key="3">
    <source>
        <dbReference type="Proteomes" id="UP001215712"/>
    </source>
</evidence>
<dbReference type="Proteomes" id="UP001215712">
    <property type="component" value="Unassembled WGS sequence"/>
</dbReference>
<protein>
    <submittedName>
        <fullName evidence="2">Uncharacterized protein</fullName>
    </submittedName>
</protein>
<dbReference type="EMBL" id="JAQJAN010000011">
    <property type="protein sequence ID" value="KAJ5719223.1"/>
    <property type="molecule type" value="Genomic_DNA"/>
</dbReference>
<keyword evidence="3" id="KW-1185">Reference proteome</keyword>
<reference evidence="2" key="2">
    <citation type="submission" date="2023-01" db="EMBL/GenBank/DDBJ databases">
        <authorList>
            <person name="Petersen C."/>
        </authorList>
    </citation>
    <scope>NUCLEOTIDE SEQUENCE</scope>
    <source>
        <strain evidence="2">IBT 17514</strain>
    </source>
</reference>
<comment type="caution">
    <text evidence="2">The sequence shown here is derived from an EMBL/GenBank/DDBJ whole genome shotgun (WGS) entry which is preliminary data.</text>
</comment>